<reference evidence="11" key="2">
    <citation type="submission" date="2022-09" db="EMBL/GenBank/DDBJ databases">
        <title>Biosynthetic gene clusters of Dactylosporangioum fulvum.</title>
        <authorList>
            <person name="Caradec T."/>
        </authorList>
    </citation>
    <scope>NUCLEOTIDE SEQUENCE</scope>
    <source>
        <strain evidence="11">NRRL B-16292</strain>
    </source>
</reference>
<dbReference type="PROSITE" id="PS50112">
    <property type="entry name" value="PAS"/>
    <property type="match status" value="2"/>
</dbReference>
<dbReference type="InterPro" id="IPR003661">
    <property type="entry name" value="HisK_dim/P_dom"/>
</dbReference>
<dbReference type="CDD" id="cd00075">
    <property type="entry name" value="HATPase"/>
    <property type="match status" value="1"/>
</dbReference>
<feature type="domain" description="PAC" evidence="10">
    <location>
        <begin position="382"/>
        <end position="434"/>
    </location>
</feature>
<evidence type="ECO:0000256" key="4">
    <source>
        <dbReference type="ARBA" id="ARBA00022553"/>
    </source>
</evidence>
<evidence type="ECO:0000256" key="1">
    <source>
        <dbReference type="ARBA" id="ARBA00000085"/>
    </source>
</evidence>
<keyword evidence="4" id="KW-0597">Phosphoprotein</keyword>
<evidence type="ECO:0000313" key="11">
    <source>
        <dbReference type="EMBL" id="UWP81631.1"/>
    </source>
</evidence>
<protein>
    <recommendedName>
        <fullName evidence="3">histidine kinase</fullName>
        <ecNumber evidence="3">2.7.13.3</ecNumber>
    </recommendedName>
</protein>
<dbReference type="PANTHER" id="PTHR43047">
    <property type="entry name" value="TWO-COMPONENT HISTIDINE PROTEIN KINASE"/>
    <property type="match status" value="1"/>
</dbReference>
<dbReference type="NCBIfam" id="TIGR00229">
    <property type="entry name" value="sensory_box"/>
    <property type="match status" value="2"/>
</dbReference>
<dbReference type="InterPro" id="IPR000700">
    <property type="entry name" value="PAS-assoc_C"/>
</dbReference>
<evidence type="ECO:0000259" key="8">
    <source>
        <dbReference type="PROSITE" id="PS50109"/>
    </source>
</evidence>
<accession>A0ABY5VXQ4</accession>
<evidence type="ECO:0000259" key="10">
    <source>
        <dbReference type="PROSITE" id="PS50113"/>
    </source>
</evidence>
<dbReference type="InterPro" id="IPR036097">
    <property type="entry name" value="HisK_dim/P_sf"/>
</dbReference>
<dbReference type="Proteomes" id="UP001059617">
    <property type="component" value="Chromosome"/>
</dbReference>
<dbReference type="Pfam" id="PF00989">
    <property type="entry name" value="PAS"/>
    <property type="match status" value="1"/>
</dbReference>
<evidence type="ECO:0000259" key="9">
    <source>
        <dbReference type="PROSITE" id="PS50112"/>
    </source>
</evidence>
<dbReference type="CDD" id="cd00130">
    <property type="entry name" value="PAS"/>
    <property type="match status" value="2"/>
</dbReference>
<evidence type="ECO:0000256" key="5">
    <source>
        <dbReference type="ARBA" id="ARBA00022679"/>
    </source>
</evidence>
<gene>
    <name evidence="11" type="ORF">Dfulv_42035</name>
</gene>
<dbReference type="PRINTS" id="PR00344">
    <property type="entry name" value="BCTRLSENSOR"/>
</dbReference>
<dbReference type="Pfam" id="PF01590">
    <property type="entry name" value="GAF"/>
    <property type="match status" value="1"/>
</dbReference>
<dbReference type="InterPro" id="IPR003018">
    <property type="entry name" value="GAF"/>
</dbReference>
<dbReference type="InterPro" id="IPR000014">
    <property type="entry name" value="PAS"/>
</dbReference>
<comment type="catalytic activity">
    <reaction evidence="1">
        <text>ATP + protein L-histidine = ADP + protein N-phospho-L-histidine.</text>
        <dbReference type="EC" id="2.7.13.3"/>
    </reaction>
</comment>
<keyword evidence="12" id="KW-1185">Reference proteome</keyword>
<dbReference type="SUPFAM" id="SSF55874">
    <property type="entry name" value="ATPase domain of HSP90 chaperone/DNA topoisomerase II/histidine kinase"/>
    <property type="match status" value="1"/>
</dbReference>
<dbReference type="EC" id="2.7.13.3" evidence="3"/>
<keyword evidence="6" id="KW-0418">Kinase</keyword>
<organism evidence="11 12">
    <name type="scientific">Dactylosporangium fulvum</name>
    <dbReference type="NCBI Taxonomy" id="53359"/>
    <lineage>
        <taxon>Bacteria</taxon>
        <taxon>Bacillati</taxon>
        <taxon>Actinomycetota</taxon>
        <taxon>Actinomycetes</taxon>
        <taxon>Micromonosporales</taxon>
        <taxon>Micromonosporaceae</taxon>
        <taxon>Dactylosporangium</taxon>
    </lineage>
</organism>
<dbReference type="PROSITE" id="PS50109">
    <property type="entry name" value="HIS_KIN"/>
    <property type="match status" value="1"/>
</dbReference>
<dbReference type="Pfam" id="PF13185">
    <property type="entry name" value="GAF_2"/>
    <property type="match status" value="1"/>
</dbReference>
<feature type="domain" description="PAS" evidence="9">
    <location>
        <begin position="304"/>
        <end position="345"/>
    </location>
</feature>
<dbReference type="Pfam" id="PF02518">
    <property type="entry name" value="HATPase_c"/>
    <property type="match status" value="1"/>
</dbReference>
<dbReference type="Gene3D" id="3.30.565.10">
    <property type="entry name" value="Histidine kinase-like ATPase, C-terminal domain"/>
    <property type="match status" value="1"/>
</dbReference>
<dbReference type="SMART" id="SM00387">
    <property type="entry name" value="HATPase_c"/>
    <property type="match status" value="1"/>
</dbReference>
<dbReference type="SUPFAM" id="SSF55785">
    <property type="entry name" value="PYP-like sensor domain (PAS domain)"/>
    <property type="match status" value="2"/>
</dbReference>
<sequence length="826" mass="89447">MPQLDTDVLAQPERLASLRRARALLTASKAPVDGLVRLAARSVVAPVGLLTLVDAECLHIVGRHGLPSDLDLVTAEPATSSFCQYVVSEDAPLVVRDTRADPVLRDLAVIRDRGITAYLGQPVHDRSGRTLGAVCVTDSVPRHWTADDVTAIAECASLLEVMLAAETTHEDMALAAAETDAVLETALEAFVGIQLSGEITRWNRAAEHTFGWSAEEAIGKRVDEMIIPERFRAAHRAGLARMARGGVPKLVGQRLQLYAINRAGDEFPVEITLNVIDGPLGRHAHAFIYDISERVTAERQLARDRHFLGALLDNLDAGVVACDERGRLILFNRAMREITGTDADQSTNPAWAERYRPILPDGTPIGPDDLPLSRAFQGEHVRDAELIIHLPDRPRRAFTANAQPIRDSDGNRLGAVAALHDVTDRRRAQRLIECELAVSRILEHAATIEEAGPHLLEAVAKTLQWPHGELWLVDKVGNVLRNASMWTEPGYEIPEPGPLAPGTGVSGVAWQTGQSAWIPDISVVGSRLNTPALAEHGLRVGLAVPIRDGSGVTGTISFFGDAAEEPEQSLIALLSGIAAHIGQFLERRRAEDLAKQLARAKDEFIALVGHELRTPLTSISSYTELLLHDHDDESTRTQFLAVIARNAENLRAIIDDLLDLAGLESGYVTMVERPVDFAAVVREVAGANAQAAHEKDLDVSVRLPDRPAPVAGDLPRLRKVVDHLVTNAVKFTPAGGRVEIELDSDVAGVTLRVTDTGVGIPAEERSRLFERFFRGSNIRNQGVPGTGLGLAISRTVVERHGGTITVTDHGDKPGTTFVVRLPAYCP</sequence>
<comment type="subcellular location">
    <subcellularLocation>
        <location evidence="2">Cell membrane</location>
    </subcellularLocation>
</comment>
<dbReference type="SMART" id="SM00065">
    <property type="entry name" value="GAF"/>
    <property type="match status" value="2"/>
</dbReference>
<dbReference type="Gene3D" id="1.10.287.130">
    <property type="match status" value="1"/>
</dbReference>
<evidence type="ECO:0000256" key="6">
    <source>
        <dbReference type="ARBA" id="ARBA00022777"/>
    </source>
</evidence>
<dbReference type="PANTHER" id="PTHR43047:SF72">
    <property type="entry name" value="OSMOSENSING HISTIDINE PROTEIN KINASE SLN1"/>
    <property type="match status" value="1"/>
</dbReference>
<keyword evidence="7" id="KW-0902">Two-component regulatory system</keyword>
<proteinExistence type="predicted"/>
<dbReference type="InterPro" id="IPR005467">
    <property type="entry name" value="His_kinase_dom"/>
</dbReference>
<dbReference type="Gene3D" id="3.30.450.40">
    <property type="match status" value="2"/>
</dbReference>
<dbReference type="InterPro" id="IPR013767">
    <property type="entry name" value="PAS_fold"/>
</dbReference>
<keyword evidence="5" id="KW-0808">Transferase</keyword>
<name>A0ABY5VXQ4_9ACTN</name>
<feature type="domain" description="PAS" evidence="9">
    <location>
        <begin position="175"/>
        <end position="246"/>
    </location>
</feature>
<dbReference type="InterPro" id="IPR013656">
    <property type="entry name" value="PAS_4"/>
</dbReference>
<dbReference type="Pfam" id="PF00512">
    <property type="entry name" value="HisKA"/>
    <property type="match status" value="1"/>
</dbReference>
<evidence type="ECO:0000256" key="7">
    <source>
        <dbReference type="ARBA" id="ARBA00023012"/>
    </source>
</evidence>
<dbReference type="RefSeq" id="WP_259859398.1">
    <property type="nucleotide sequence ID" value="NZ_BAAAST010000034.1"/>
</dbReference>
<evidence type="ECO:0000313" key="12">
    <source>
        <dbReference type="Proteomes" id="UP001059617"/>
    </source>
</evidence>
<dbReference type="SMART" id="SM00388">
    <property type="entry name" value="HisKA"/>
    <property type="match status" value="1"/>
</dbReference>
<evidence type="ECO:0000256" key="2">
    <source>
        <dbReference type="ARBA" id="ARBA00004236"/>
    </source>
</evidence>
<dbReference type="Pfam" id="PF08448">
    <property type="entry name" value="PAS_4"/>
    <property type="match status" value="1"/>
</dbReference>
<dbReference type="PROSITE" id="PS50113">
    <property type="entry name" value="PAC"/>
    <property type="match status" value="1"/>
</dbReference>
<feature type="domain" description="Histidine kinase" evidence="8">
    <location>
        <begin position="607"/>
        <end position="825"/>
    </location>
</feature>
<dbReference type="InterPro" id="IPR003594">
    <property type="entry name" value="HATPase_dom"/>
</dbReference>
<dbReference type="SUPFAM" id="SSF55781">
    <property type="entry name" value="GAF domain-like"/>
    <property type="match status" value="2"/>
</dbReference>
<reference evidence="11" key="1">
    <citation type="submission" date="2021-04" db="EMBL/GenBank/DDBJ databases">
        <authorList>
            <person name="Hartkoorn R.C."/>
            <person name="Beaudoing E."/>
            <person name="Hot D."/>
        </authorList>
    </citation>
    <scope>NUCLEOTIDE SEQUENCE</scope>
    <source>
        <strain evidence="11">NRRL B-16292</strain>
    </source>
</reference>
<dbReference type="SMART" id="SM00091">
    <property type="entry name" value="PAS"/>
    <property type="match status" value="2"/>
</dbReference>
<dbReference type="InterPro" id="IPR036890">
    <property type="entry name" value="HATPase_C_sf"/>
</dbReference>
<dbReference type="EMBL" id="CP073720">
    <property type="protein sequence ID" value="UWP81631.1"/>
    <property type="molecule type" value="Genomic_DNA"/>
</dbReference>
<dbReference type="SUPFAM" id="SSF47384">
    <property type="entry name" value="Homodimeric domain of signal transducing histidine kinase"/>
    <property type="match status" value="1"/>
</dbReference>
<dbReference type="InterPro" id="IPR029016">
    <property type="entry name" value="GAF-like_dom_sf"/>
</dbReference>
<dbReference type="Gene3D" id="3.30.450.20">
    <property type="entry name" value="PAS domain"/>
    <property type="match status" value="2"/>
</dbReference>
<dbReference type="InterPro" id="IPR035965">
    <property type="entry name" value="PAS-like_dom_sf"/>
</dbReference>
<dbReference type="CDD" id="cd00082">
    <property type="entry name" value="HisKA"/>
    <property type="match status" value="1"/>
</dbReference>
<dbReference type="InterPro" id="IPR004358">
    <property type="entry name" value="Sig_transdc_His_kin-like_C"/>
</dbReference>
<evidence type="ECO:0000256" key="3">
    <source>
        <dbReference type="ARBA" id="ARBA00012438"/>
    </source>
</evidence>